<dbReference type="GO" id="GO:0051177">
    <property type="term" value="P:meiotic sister chromatid cohesion"/>
    <property type="evidence" value="ECO:0007669"/>
    <property type="project" value="InterPro"/>
</dbReference>
<accession>A0A1S2YCY8</accession>
<sequence>MEGWNVYRRKTLIGQHGEDGSYFPSVTVKVEEPDNEEGNIKNEPVFFPDVKKRKRLSLSQLKEVKAESCWTQSSGKTKTKRHDCRDRWSGERYKLAEQSMWEVLKAEGATFENPISRPALRLAARKYIGDTGLLDHLLKHIDGKVAPGGSDRFRRWFNTNGVMEYWLESADLDKVREEAGVLDTYWIPPSTVREGHASRQDTDSSDELKQLKIEMAQMKKDLQGLIVKKQNKIQSNVMEETHKEFMKWKAITDHRLTEIMASLNNVQGKYDELAIWKTRVEQHLMEITNKLNDLQARRECNTSSPPSENWKDWLEGTNQDTIQEDALVTWIESSALLNDPQGGLLQVPYSGIPTQLFNEELTNKKSDIVELMPTRQEDQPNVTPDSSTTVNSKSDMDNSLITFQDMFMDLLKWREKMEQQLLDVSNTVYGILAMK</sequence>
<dbReference type="PANTHER" id="PTHR46740:SF1">
    <property type="entry name" value="DYAD PROTEIN"/>
    <property type="match status" value="1"/>
</dbReference>
<dbReference type="PaxDb" id="3827-XP_004503018.1"/>
<dbReference type="GO" id="GO:0007131">
    <property type="term" value="P:reciprocal meiotic recombination"/>
    <property type="evidence" value="ECO:0007669"/>
    <property type="project" value="InterPro"/>
</dbReference>
<feature type="domain" description="PTC1-like winged helix-turn-helix" evidence="2">
    <location>
        <begin position="87"/>
        <end position="169"/>
    </location>
</feature>
<dbReference type="eggNOG" id="ENOG502QU7N">
    <property type="taxonomic scope" value="Eukaryota"/>
</dbReference>
<dbReference type="GeneID" id="101511897"/>
<evidence type="ECO:0000259" key="2">
    <source>
        <dbReference type="Pfam" id="PF25874"/>
    </source>
</evidence>
<protein>
    <submittedName>
        <fullName evidence="4">Protein DYAD</fullName>
    </submittedName>
</protein>
<dbReference type="OrthoDB" id="515863at2759"/>
<dbReference type="STRING" id="3827.A0A1S2YCY8"/>
<feature type="compositionally biased region" description="Polar residues" evidence="1">
    <location>
        <begin position="379"/>
        <end position="393"/>
    </location>
</feature>
<dbReference type="InterPro" id="IPR059080">
    <property type="entry name" value="WHD_PTC1"/>
</dbReference>
<dbReference type="RefSeq" id="XP_004503018.1">
    <property type="nucleotide sequence ID" value="XM_004502961.2"/>
</dbReference>
<keyword evidence="3" id="KW-1185">Reference proteome</keyword>
<reference evidence="3" key="1">
    <citation type="journal article" date="2013" name="Nat. Biotechnol.">
        <title>Draft genome sequence of chickpea (Cicer arietinum) provides a resource for trait improvement.</title>
        <authorList>
            <person name="Varshney R.K."/>
            <person name="Song C."/>
            <person name="Saxena R.K."/>
            <person name="Azam S."/>
            <person name="Yu S."/>
            <person name="Sharpe A.G."/>
            <person name="Cannon S."/>
            <person name="Baek J."/>
            <person name="Rosen B.D."/>
            <person name="Tar'an B."/>
            <person name="Millan T."/>
            <person name="Zhang X."/>
            <person name="Ramsay L.D."/>
            <person name="Iwata A."/>
            <person name="Wang Y."/>
            <person name="Nelson W."/>
            <person name="Farmer A.D."/>
            <person name="Gaur P.M."/>
            <person name="Soderlund C."/>
            <person name="Penmetsa R.V."/>
            <person name="Xu C."/>
            <person name="Bharti A.K."/>
            <person name="He W."/>
            <person name="Winter P."/>
            <person name="Zhao S."/>
            <person name="Hane J.K."/>
            <person name="Carrasquilla-Garcia N."/>
            <person name="Condie J.A."/>
            <person name="Upadhyaya H.D."/>
            <person name="Luo M.C."/>
            <person name="Thudi M."/>
            <person name="Gowda C.L."/>
            <person name="Singh N.P."/>
            <person name="Lichtenzveig J."/>
            <person name="Gali K.K."/>
            <person name="Rubio J."/>
            <person name="Nadarajan N."/>
            <person name="Dolezel J."/>
            <person name="Bansal K.C."/>
            <person name="Xu X."/>
            <person name="Edwards D."/>
            <person name="Zhang G."/>
            <person name="Kahl G."/>
            <person name="Gil J."/>
            <person name="Singh K.B."/>
            <person name="Datta S.K."/>
            <person name="Jackson S.A."/>
            <person name="Wang J."/>
            <person name="Cook D.R."/>
        </authorList>
    </citation>
    <scope>NUCLEOTIDE SEQUENCE [LARGE SCALE GENOMIC DNA]</scope>
    <source>
        <strain evidence="3">cv. CDC Frontier</strain>
    </source>
</reference>
<reference evidence="4" key="2">
    <citation type="submission" date="2025-08" db="UniProtKB">
        <authorList>
            <consortium name="RefSeq"/>
        </authorList>
    </citation>
    <scope>IDENTIFICATION</scope>
    <source>
        <tissue evidence="4">Etiolated seedlings</tissue>
    </source>
</reference>
<feature type="region of interest" description="Disordered" evidence="1">
    <location>
        <begin position="374"/>
        <end position="393"/>
    </location>
</feature>
<organism evidence="3 4">
    <name type="scientific">Cicer arietinum</name>
    <name type="common">Chickpea</name>
    <name type="synonym">Garbanzo</name>
    <dbReference type="NCBI Taxonomy" id="3827"/>
    <lineage>
        <taxon>Eukaryota</taxon>
        <taxon>Viridiplantae</taxon>
        <taxon>Streptophyta</taxon>
        <taxon>Embryophyta</taxon>
        <taxon>Tracheophyta</taxon>
        <taxon>Spermatophyta</taxon>
        <taxon>Magnoliopsida</taxon>
        <taxon>eudicotyledons</taxon>
        <taxon>Gunneridae</taxon>
        <taxon>Pentapetalae</taxon>
        <taxon>rosids</taxon>
        <taxon>fabids</taxon>
        <taxon>Fabales</taxon>
        <taxon>Fabaceae</taxon>
        <taxon>Papilionoideae</taxon>
        <taxon>50 kb inversion clade</taxon>
        <taxon>NPAAA clade</taxon>
        <taxon>Hologalegina</taxon>
        <taxon>IRL clade</taxon>
        <taxon>Cicereae</taxon>
        <taxon>Cicer</taxon>
    </lineage>
</organism>
<evidence type="ECO:0000313" key="4">
    <source>
        <dbReference type="RefSeq" id="XP_004503018.1"/>
    </source>
</evidence>
<dbReference type="AlphaFoldDB" id="A0A1S2YCY8"/>
<dbReference type="Pfam" id="PF25874">
    <property type="entry name" value="WHD_plant_repro"/>
    <property type="match status" value="1"/>
</dbReference>
<name>A0A1S2YCY8_CICAR</name>
<dbReference type="PANTHER" id="PTHR46740">
    <property type="entry name" value="PROTEIN DYAD"/>
    <property type="match status" value="1"/>
</dbReference>
<dbReference type="Proteomes" id="UP000087171">
    <property type="component" value="Chromosome Ca5"/>
</dbReference>
<evidence type="ECO:0000313" key="3">
    <source>
        <dbReference type="Proteomes" id="UP000087171"/>
    </source>
</evidence>
<dbReference type="InterPro" id="IPR044221">
    <property type="entry name" value="DYAD/AMEIOTIC1"/>
</dbReference>
<evidence type="ECO:0000256" key="1">
    <source>
        <dbReference type="SAM" id="MobiDB-lite"/>
    </source>
</evidence>
<proteinExistence type="predicted"/>
<dbReference type="KEGG" id="cam:101511897"/>
<gene>
    <name evidence="4" type="primary">LOC101511897</name>
</gene>